<accession>X7ZMY0</accession>
<gene>
    <name evidence="2" type="ORF">I553_3017</name>
</gene>
<dbReference type="AlphaFoldDB" id="X7ZMY0"/>
<feature type="transmembrane region" description="Helical" evidence="1">
    <location>
        <begin position="25"/>
        <end position="48"/>
    </location>
</feature>
<dbReference type="EMBL" id="JAOB01000070">
    <property type="protein sequence ID" value="EUA20689.1"/>
    <property type="molecule type" value="Genomic_DNA"/>
</dbReference>
<protein>
    <submittedName>
        <fullName evidence="2">MMPL family protein</fullName>
    </submittedName>
</protein>
<keyword evidence="1" id="KW-1133">Transmembrane helix</keyword>
<keyword evidence="1" id="KW-0472">Membrane</keyword>
<sequence length="115" mass="12917">MIEMLVAKGVIATLGHFGYIELSSFAVNIVVALTLGAGPITASSYWAAITRRDRRRKPGGRLLHRIQGCHAHHRRLGADHRRACYCLTFARLNYFHTMDRPLASPCCSPSRQRSR</sequence>
<name>X7ZMY0_MYCXE</name>
<organism evidence="2">
    <name type="scientific">Mycobacterium xenopi 4042</name>
    <dbReference type="NCBI Taxonomy" id="1299334"/>
    <lineage>
        <taxon>Bacteria</taxon>
        <taxon>Bacillati</taxon>
        <taxon>Actinomycetota</taxon>
        <taxon>Actinomycetes</taxon>
        <taxon>Mycobacteriales</taxon>
        <taxon>Mycobacteriaceae</taxon>
        <taxon>Mycobacterium</taxon>
    </lineage>
</organism>
<keyword evidence="1" id="KW-0812">Transmembrane</keyword>
<proteinExistence type="predicted"/>
<dbReference type="PATRIC" id="fig|1299334.3.peg.7827"/>
<evidence type="ECO:0000313" key="2">
    <source>
        <dbReference type="EMBL" id="EUA20689.1"/>
    </source>
</evidence>
<reference evidence="2" key="1">
    <citation type="submission" date="2014-01" db="EMBL/GenBank/DDBJ databases">
        <authorList>
            <person name="Brown-Elliot B."/>
            <person name="Wallace R."/>
            <person name="Lenaerts A."/>
            <person name="Ordway D."/>
            <person name="DeGroote M.A."/>
            <person name="Parker T."/>
            <person name="Sizemore C."/>
            <person name="Tallon L.J."/>
            <person name="Sadzewicz L.K."/>
            <person name="Sengamalay N."/>
            <person name="Fraser C.M."/>
            <person name="Hine E."/>
            <person name="Shefchek K.A."/>
            <person name="Das S.P."/>
            <person name="Tettelin H."/>
        </authorList>
    </citation>
    <scope>NUCLEOTIDE SEQUENCE [LARGE SCALE GENOMIC DNA]</scope>
    <source>
        <strain evidence="2">4042</strain>
    </source>
</reference>
<comment type="caution">
    <text evidence="2">The sequence shown here is derived from an EMBL/GenBank/DDBJ whole genome shotgun (WGS) entry which is preliminary data.</text>
</comment>
<evidence type="ECO:0000256" key="1">
    <source>
        <dbReference type="SAM" id="Phobius"/>
    </source>
</evidence>